<evidence type="ECO:0000313" key="14">
    <source>
        <dbReference type="EMBL" id="EXB99124.1"/>
    </source>
</evidence>
<dbReference type="FunFam" id="1.10.510.10:FF:001023">
    <property type="entry name" value="Os07g0541700 protein"/>
    <property type="match status" value="1"/>
</dbReference>
<dbReference type="Proteomes" id="UP000030645">
    <property type="component" value="Unassembled WGS sequence"/>
</dbReference>
<dbReference type="Pfam" id="PF08276">
    <property type="entry name" value="PAN_2"/>
    <property type="match status" value="1"/>
</dbReference>
<evidence type="ECO:0000256" key="2">
    <source>
        <dbReference type="ARBA" id="ARBA00022527"/>
    </source>
</evidence>
<keyword evidence="14" id="KW-0430">Lectin</keyword>
<dbReference type="SUPFAM" id="SSF56112">
    <property type="entry name" value="Protein kinase-like (PK-like)"/>
    <property type="match status" value="1"/>
</dbReference>
<comment type="catalytic activity">
    <reaction evidence="10">
        <text>L-threonyl-[protein] + ATP = O-phospho-L-threonyl-[protein] + ADP + H(+)</text>
        <dbReference type="Rhea" id="RHEA:46608"/>
        <dbReference type="Rhea" id="RHEA-COMP:11060"/>
        <dbReference type="Rhea" id="RHEA-COMP:11605"/>
        <dbReference type="ChEBI" id="CHEBI:15378"/>
        <dbReference type="ChEBI" id="CHEBI:30013"/>
        <dbReference type="ChEBI" id="CHEBI:30616"/>
        <dbReference type="ChEBI" id="CHEBI:61977"/>
        <dbReference type="ChEBI" id="CHEBI:456216"/>
        <dbReference type="EC" id="2.7.11.1"/>
    </reaction>
</comment>
<organism evidence="14 15">
    <name type="scientific">Morus notabilis</name>
    <dbReference type="NCBI Taxonomy" id="981085"/>
    <lineage>
        <taxon>Eukaryota</taxon>
        <taxon>Viridiplantae</taxon>
        <taxon>Streptophyta</taxon>
        <taxon>Embryophyta</taxon>
        <taxon>Tracheophyta</taxon>
        <taxon>Spermatophyta</taxon>
        <taxon>Magnoliopsida</taxon>
        <taxon>eudicotyledons</taxon>
        <taxon>Gunneridae</taxon>
        <taxon>Pentapetalae</taxon>
        <taxon>rosids</taxon>
        <taxon>fabids</taxon>
        <taxon>Rosales</taxon>
        <taxon>Moraceae</taxon>
        <taxon>Moreae</taxon>
        <taxon>Morus</taxon>
    </lineage>
</organism>
<evidence type="ECO:0000256" key="5">
    <source>
        <dbReference type="ARBA" id="ARBA00022741"/>
    </source>
</evidence>
<dbReference type="GO" id="GO:0004674">
    <property type="term" value="F:protein serine/threonine kinase activity"/>
    <property type="evidence" value="ECO:0007669"/>
    <property type="project" value="UniProtKB-KW"/>
</dbReference>
<keyword evidence="8" id="KW-1015">Disulfide bond</keyword>
<dbReference type="InterPro" id="IPR000719">
    <property type="entry name" value="Prot_kinase_dom"/>
</dbReference>
<evidence type="ECO:0000256" key="6">
    <source>
        <dbReference type="ARBA" id="ARBA00022777"/>
    </source>
</evidence>
<dbReference type="InterPro" id="IPR001245">
    <property type="entry name" value="Ser-Thr/Tyr_kinase_cat_dom"/>
</dbReference>
<dbReference type="GO" id="GO:0030246">
    <property type="term" value="F:carbohydrate binding"/>
    <property type="evidence" value="ECO:0007669"/>
    <property type="project" value="UniProtKB-KW"/>
</dbReference>
<dbReference type="PROSITE" id="PS00108">
    <property type="entry name" value="PROTEIN_KINASE_ST"/>
    <property type="match status" value="1"/>
</dbReference>
<keyword evidence="2" id="KW-0723">Serine/threonine-protein kinase</keyword>
<evidence type="ECO:0000256" key="9">
    <source>
        <dbReference type="ARBA" id="ARBA00023180"/>
    </source>
</evidence>
<dbReference type="Gene3D" id="1.10.510.10">
    <property type="entry name" value="Transferase(Phosphotransferase) domain 1"/>
    <property type="match status" value="2"/>
</dbReference>
<evidence type="ECO:0000259" key="13">
    <source>
        <dbReference type="PROSITE" id="PS50948"/>
    </source>
</evidence>
<dbReference type="PANTHER" id="PTHR27002">
    <property type="entry name" value="RECEPTOR-LIKE SERINE/THREONINE-PROTEIN KINASE SD1-8"/>
    <property type="match status" value="1"/>
</dbReference>
<dbReference type="Gene3D" id="3.30.200.20">
    <property type="entry name" value="Phosphorylase Kinase, domain 1"/>
    <property type="match status" value="1"/>
</dbReference>
<dbReference type="SMART" id="SM00220">
    <property type="entry name" value="S_TKc"/>
    <property type="match status" value="1"/>
</dbReference>
<evidence type="ECO:0000259" key="12">
    <source>
        <dbReference type="PROSITE" id="PS50011"/>
    </source>
</evidence>
<feature type="domain" description="Protein kinase" evidence="12">
    <location>
        <begin position="179"/>
        <end position="408"/>
    </location>
</feature>
<dbReference type="FunFam" id="3.30.200.20:FF:000195">
    <property type="entry name" value="G-type lectin S-receptor-like serine/threonine-protein kinase"/>
    <property type="match status" value="1"/>
</dbReference>
<evidence type="ECO:0000256" key="8">
    <source>
        <dbReference type="ARBA" id="ARBA00023157"/>
    </source>
</evidence>
<keyword evidence="4" id="KW-0732">Signal</keyword>
<dbReference type="Pfam" id="PF14223">
    <property type="entry name" value="Retrotran_gag_2"/>
    <property type="match status" value="1"/>
</dbReference>
<evidence type="ECO:0000256" key="3">
    <source>
        <dbReference type="ARBA" id="ARBA00022679"/>
    </source>
</evidence>
<dbReference type="eggNOG" id="ENOG502QTRQ">
    <property type="taxonomic scope" value="Eukaryota"/>
</dbReference>
<dbReference type="GO" id="GO:0005886">
    <property type="term" value="C:plasma membrane"/>
    <property type="evidence" value="ECO:0007669"/>
    <property type="project" value="TreeGrafter"/>
</dbReference>
<dbReference type="AlphaFoldDB" id="W9RMV6"/>
<dbReference type="STRING" id="981085.W9RMV6"/>
<evidence type="ECO:0000256" key="4">
    <source>
        <dbReference type="ARBA" id="ARBA00022729"/>
    </source>
</evidence>
<feature type="domain" description="Apple" evidence="13">
    <location>
        <begin position="71"/>
        <end position="154"/>
    </location>
</feature>
<keyword evidence="6 14" id="KW-0418">Kinase</keyword>
<dbReference type="Pfam" id="PF07714">
    <property type="entry name" value="PK_Tyr_Ser-Thr"/>
    <property type="match status" value="1"/>
</dbReference>
<keyword evidence="9" id="KW-0325">Glycoprotein</keyword>
<name>W9RMV6_9ROSA</name>
<dbReference type="EMBL" id="KE345297">
    <property type="protein sequence ID" value="EXB99124.1"/>
    <property type="molecule type" value="Genomic_DNA"/>
</dbReference>
<evidence type="ECO:0000256" key="7">
    <source>
        <dbReference type="ARBA" id="ARBA00022840"/>
    </source>
</evidence>
<keyword evidence="5" id="KW-0547">Nucleotide-binding</keyword>
<reference evidence="15" key="1">
    <citation type="submission" date="2013-01" db="EMBL/GenBank/DDBJ databases">
        <title>Draft Genome Sequence of a Mulberry Tree, Morus notabilis C.K. Schneid.</title>
        <authorList>
            <person name="He N."/>
            <person name="Zhao S."/>
        </authorList>
    </citation>
    <scope>NUCLEOTIDE SEQUENCE</scope>
</reference>
<sequence>MTAAQQTILEEYRSLDAEGNCIGQAYRSGTYSLTPDGMISYGNLSSSTTEISQCNGDYVVSGCAEQQLPVCRSRSDKIELLQGRFLEDKSNSTWYVDGNSSINLSDCWDRCWKNCSCVGFETFNLDETGCQKKEESILKELTNSEGFNNTEEIIGFDGKKGKDLKLFSFASILAATENFSPENKLGQGGFGPVFKGKLLEGQEIAVKRLSRSSLQGLVEFKNELILIAKLQHLHLVRLLDCCVRGDEKMLINEYMPNKSLDFFLFDPTRRELLDWKKHYNVIEGIAQGLLYLHRYSRLRIIHKDLKASNILLDKDMNPKISDFVVTCHWSMPWREISSDIYSFGVLLLEIVSGRRNTGFYSPECSLNLVGYAWELWKEGSVTELIDSTLLADYSARPQIVRCIRVGLLCLQDCAADRPTMADVLQMIFNQSVPLPVPKRVSVPFQLQMHDSNSYGTNQESSSVPTSITVFEPGLSHAQKNNTIKPGQVLFSSEKLLVSANGRFQFGFFNVSVPPCLAGMDFLKEGGSVSRPPLLDGSNYLYWKASMKAFIKAIDEKAHKAVLTSWEHPVTKDSEGKEILKPETTWSTEEDKLANNNSKALNVFFNGVDANQFKLISTCEIAKDAWETLQMTHEGTATMRLSKLQILTTRFENLRMQEDEIISEFNSRLCDIAN</sequence>
<dbReference type="PROSITE" id="PS50011">
    <property type="entry name" value="PROTEIN_KINASE_DOM"/>
    <property type="match status" value="1"/>
</dbReference>
<gene>
    <name evidence="14" type="ORF">L484_007032</name>
</gene>
<accession>W9RMV6</accession>
<dbReference type="InterPro" id="IPR008271">
    <property type="entry name" value="Ser/Thr_kinase_AS"/>
</dbReference>
<keyword evidence="7" id="KW-0067">ATP-binding</keyword>
<dbReference type="InterPro" id="IPR011009">
    <property type="entry name" value="Kinase-like_dom_sf"/>
</dbReference>
<evidence type="ECO:0000256" key="1">
    <source>
        <dbReference type="ARBA" id="ARBA00012513"/>
    </source>
</evidence>
<protein>
    <recommendedName>
        <fullName evidence="1">non-specific serine/threonine protein kinase</fullName>
        <ecNumber evidence="1">2.7.11.1</ecNumber>
    </recommendedName>
</protein>
<dbReference type="PANTHER" id="PTHR27002:SF926">
    <property type="entry name" value="OS07G0535800 PROTEIN"/>
    <property type="match status" value="1"/>
</dbReference>
<keyword evidence="14" id="KW-0675">Receptor</keyword>
<keyword evidence="3" id="KW-0808">Transferase</keyword>
<evidence type="ECO:0000256" key="10">
    <source>
        <dbReference type="ARBA" id="ARBA00047899"/>
    </source>
</evidence>
<keyword evidence="15" id="KW-1185">Reference proteome</keyword>
<dbReference type="EC" id="2.7.11.1" evidence="1"/>
<dbReference type="GO" id="GO:0005524">
    <property type="term" value="F:ATP binding"/>
    <property type="evidence" value="ECO:0007669"/>
    <property type="project" value="UniProtKB-KW"/>
</dbReference>
<dbReference type="PROSITE" id="PS50948">
    <property type="entry name" value="PAN"/>
    <property type="match status" value="1"/>
</dbReference>
<proteinExistence type="predicted"/>
<evidence type="ECO:0000313" key="15">
    <source>
        <dbReference type="Proteomes" id="UP000030645"/>
    </source>
</evidence>
<comment type="catalytic activity">
    <reaction evidence="11">
        <text>L-seryl-[protein] + ATP = O-phospho-L-seryl-[protein] + ADP + H(+)</text>
        <dbReference type="Rhea" id="RHEA:17989"/>
        <dbReference type="Rhea" id="RHEA-COMP:9863"/>
        <dbReference type="Rhea" id="RHEA-COMP:11604"/>
        <dbReference type="ChEBI" id="CHEBI:15378"/>
        <dbReference type="ChEBI" id="CHEBI:29999"/>
        <dbReference type="ChEBI" id="CHEBI:30616"/>
        <dbReference type="ChEBI" id="CHEBI:83421"/>
        <dbReference type="ChEBI" id="CHEBI:456216"/>
        <dbReference type="EC" id="2.7.11.1"/>
    </reaction>
</comment>
<dbReference type="InterPro" id="IPR003609">
    <property type="entry name" value="Pan_app"/>
</dbReference>
<evidence type="ECO:0000256" key="11">
    <source>
        <dbReference type="ARBA" id="ARBA00048679"/>
    </source>
</evidence>